<sequence>MTALLHAQIPTDNRTAFGSVNIPPVVFPQNASAPSPDLDVSGTAATAVDALNEALKKADYSAAAKLFVDQGYWRDHLALTWEFRTVQGTQGITGLLQDSSKSKDGFRLKEVTIDTSSAGRAPKVAALDGEGEVPGIQFFITFKTVIGSGNGVARLVNDNGTWKFFSIYTALDEIDGHPELLGERRPKGVKHGQKRGPQNWAETRQQEITYQGEAQPAVIIIGAGQAGLTAAARLKAIGVNALIIEENGRVGDNWRKRYHNLVLHDTVWYQHLPYIPFPPQWPIFTPKDKLATFFEAYATLLELNVWTKTKLGDVKWDDATNSWSVTVQRQKEDGTTETRTFHPHHIIQATGLSGFKFVPKLKGMENFKGDRLCHSSDFPGSTPNSTGKKAVIVGCCTSAHDIAQDYVENGYDVTLVQRSSTFVASSKSVSDILLRDFTEGGPPLEDLDLLFHSQPTAVLKALHTSSAKKQTEHDRETLEGLRKVGFNVDSGPDGAGLLFKYFQLGGRYYIDVGASKLIVDGQIKVKQGKEIAEVLPNGLRFEDGSELEADEIILATGYGNMREKTRAMLGDAVADKIGDVWGFGEGGELRNIFQRTGHPGFWIHGSSLALCRYYSKALSLQIKGLEEGLYKYGEK</sequence>
<dbReference type="PANTHER" id="PTHR43539">
    <property type="entry name" value="FLAVIN-BINDING MONOOXYGENASE-LIKE PROTEIN (AFU_ORTHOLOGUE AFUA_4G09220)"/>
    <property type="match status" value="1"/>
</dbReference>
<comment type="caution">
    <text evidence="2">The sequence shown here is derived from an EMBL/GenBank/DDBJ whole genome shotgun (WGS) entry which is preliminary data.</text>
</comment>
<dbReference type="EMBL" id="MTYH01000016">
    <property type="protein sequence ID" value="PNP46406.1"/>
    <property type="molecule type" value="Genomic_DNA"/>
</dbReference>
<evidence type="ECO:0000256" key="1">
    <source>
        <dbReference type="ARBA" id="ARBA00023002"/>
    </source>
</evidence>
<dbReference type="GO" id="GO:0004497">
    <property type="term" value="F:monooxygenase activity"/>
    <property type="evidence" value="ECO:0007669"/>
    <property type="project" value="TreeGrafter"/>
</dbReference>
<dbReference type="AlphaFoldDB" id="A0A2K0TLK6"/>
<gene>
    <name evidence="2" type="ORF">TGAMA5MH_02442</name>
</gene>
<organism evidence="2 3">
    <name type="scientific">Trichoderma gamsii</name>
    <dbReference type="NCBI Taxonomy" id="398673"/>
    <lineage>
        <taxon>Eukaryota</taxon>
        <taxon>Fungi</taxon>
        <taxon>Dikarya</taxon>
        <taxon>Ascomycota</taxon>
        <taxon>Pezizomycotina</taxon>
        <taxon>Sordariomycetes</taxon>
        <taxon>Hypocreomycetidae</taxon>
        <taxon>Hypocreales</taxon>
        <taxon>Hypocreaceae</taxon>
        <taxon>Trichoderma</taxon>
    </lineage>
</organism>
<dbReference type="GO" id="GO:0050660">
    <property type="term" value="F:flavin adenine dinucleotide binding"/>
    <property type="evidence" value="ECO:0007669"/>
    <property type="project" value="TreeGrafter"/>
</dbReference>
<dbReference type="SUPFAM" id="SSF51905">
    <property type="entry name" value="FAD/NAD(P)-binding domain"/>
    <property type="match status" value="1"/>
</dbReference>
<proteinExistence type="predicted"/>
<name>A0A2K0TLK6_9HYPO</name>
<dbReference type="Gene3D" id="3.50.50.60">
    <property type="entry name" value="FAD/NAD(P)-binding domain"/>
    <property type="match status" value="1"/>
</dbReference>
<dbReference type="Pfam" id="PF13738">
    <property type="entry name" value="Pyr_redox_3"/>
    <property type="match status" value="1"/>
</dbReference>
<dbReference type="OrthoDB" id="74360at2759"/>
<dbReference type="Proteomes" id="UP000236546">
    <property type="component" value="Unassembled WGS sequence"/>
</dbReference>
<evidence type="ECO:0008006" key="4">
    <source>
        <dbReference type="Google" id="ProtNLM"/>
    </source>
</evidence>
<reference evidence="2 3" key="1">
    <citation type="submission" date="2017-02" db="EMBL/GenBank/DDBJ databases">
        <title>Genomes of Trichoderma spp. with biocontrol activity.</title>
        <authorList>
            <person name="Gardiner D."/>
            <person name="Kazan K."/>
            <person name="Vos C."/>
            <person name="Harvey P."/>
        </authorList>
    </citation>
    <scope>NUCLEOTIDE SEQUENCE [LARGE SCALE GENOMIC DNA]</scope>
    <source>
        <strain evidence="2 3">A5MH</strain>
    </source>
</reference>
<evidence type="ECO:0000313" key="3">
    <source>
        <dbReference type="Proteomes" id="UP000236546"/>
    </source>
</evidence>
<accession>A0A2K0TLK6</accession>
<keyword evidence="1" id="KW-0560">Oxidoreductase</keyword>
<evidence type="ECO:0000313" key="2">
    <source>
        <dbReference type="EMBL" id="PNP46406.1"/>
    </source>
</evidence>
<dbReference type="PANTHER" id="PTHR43539:SF68">
    <property type="entry name" value="FLAVIN-BINDING MONOOXYGENASE-LIKE PROTEIN (AFU_ORTHOLOGUE AFUA_4G09220)"/>
    <property type="match status" value="1"/>
</dbReference>
<dbReference type="InterPro" id="IPR050982">
    <property type="entry name" value="Auxin_biosynth/cation_transpt"/>
</dbReference>
<protein>
    <recommendedName>
        <fullName evidence="4">FAD/NAD(P)-binding domain-containing protein</fullName>
    </recommendedName>
</protein>
<dbReference type="PRINTS" id="PR00411">
    <property type="entry name" value="PNDRDTASEI"/>
</dbReference>
<dbReference type="InterPro" id="IPR036188">
    <property type="entry name" value="FAD/NAD-bd_sf"/>
</dbReference>